<dbReference type="PROSITE" id="PS50005">
    <property type="entry name" value="TPR"/>
    <property type="match status" value="2"/>
</dbReference>
<evidence type="ECO:0000256" key="1">
    <source>
        <dbReference type="ARBA" id="ARBA00022737"/>
    </source>
</evidence>
<evidence type="ECO:0000256" key="2">
    <source>
        <dbReference type="ARBA" id="ARBA00022803"/>
    </source>
</evidence>
<accession>A0A0F9MBG4</accession>
<keyword evidence="2" id="KW-0802">TPR repeat</keyword>
<organism evidence="3">
    <name type="scientific">marine sediment metagenome</name>
    <dbReference type="NCBI Taxonomy" id="412755"/>
    <lineage>
        <taxon>unclassified sequences</taxon>
        <taxon>metagenomes</taxon>
        <taxon>ecological metagenomes</taxon>
    </lineage>
</organism>
<proteinExistence type="predicted"/>
<dbReference type="Gene3D" id="1.25.40.10">
    <property type="entry name" value="Tetratricopeptide repeat domain"/>
    <property type="match status" value="1"/>
</dbReference>
<protein>
    <submittedName>
        <fullName evidence="3">Uncharacterized protein</fullName>
    </submittedName>
</protein>
<dbReference type="SUPFAM" id="SSF48452">
    <property type="entry name" value="TPR-like"/>
    <property type="match status" value="1"/>
</dbReference>
<dbReference type="Pfam" id="PF00515">
    <property type="entry name" value="TPR_1"/>
    <property type="match status" value="2"/>
</dbReference>
<gene>
    <name evidence="3" type="ORF">LCGC14_1404790</name>
</gene>
<dbReference type="InterPro" id="IPR019734">
    <property type="entry name" value="TPR_rpt"/>
</dbReference>
<dbReference type="AlphaFoldDB" id="A0A0F9MBG4"/>
<dbReference type="PANTHER" id="PTHR45586:SF1">
    <property type="entry name" value="LIPOPOLYSACCHARIDE ASSEMBLY PROTEIN B"/>
    <property type="match status" value="1"/>
</dbReference>
<evidence type="ECO:0000313" key="3">
    <source>
        <dbReference type="EMBL" id="KKM74005.1"/>
    </source>
</evidence>
<reference evidence="3" key="1">
    <citation type="journal article" date="2015" name="Nature">
        <title>Complex archaea that bridge the gap between prokaryotes and eukaryotes.</title>
        <authorList>
            <person name="Spang A."/>
            <person name="Saw J.H."/>
            <person name="Jorgensen S.L."/>
            <person name="Zaremba-Niedzwiedzka K."/>
            <person name="Martijn J."/>
            <person name="Lind A.E."/>
            <person name="van Eijk R."/>
            <person name="Schleper C."/>
            <person name="Guy L."/>
            <person name="Ettema T.J."/>
        </authorList>
    </citation>
    <scope>NUCLEOTIDE SEQUENCE</scope>
</reference>
<feature type="non-terminal residue" evidence="3">
    <location>
        <position position="167"/>
    </location>
</feature>
<sequence length="167" mass="19913">MKNSEDIKNLIETAKKLTDKQEFEKALEILEGVLKENPDLLEIKKNLIDTLFAFGGYLNDFYTLKYEEARDIFERIIKIESDNYRGHYNLGLAYFNLREIKNAKKSFKKALKFKPDYKYCFYNLGLVFEEVQNYRKALVYYEKALKIDPQFIYALTARSQVREKLDE</sequence>
<dbReference type="PANTHER" id="PTHR45586">
    <property type="entry name" value="TPR REPEAT-CONTAINING PROTEIN PA4667"/>
    <property type="match status" value="1"/>
</dbReference>
<dbReference type="SMART" id="SM00028">
    <property type="entry name" value="TPR"/>
    <property type="match status" value="2"/>
</dbReference>
<dbReference type="InterPro" id="IPR011990">
    <property type="entry name" value="TPR-like_helical_dom_sf"/>
</dbReference>
<dbReference type="InterPro" id="IPR051012">
    <property type="entry name" value="CellSynth/LPSAsmb/PSIAsmb"/>
</dbReference>
<comment type="caution">
    <text evidence="3">The sequence shown here is derived from an EMBL/GenBank/DDBJ whole genome shotgun (WGS) entry which is preliminary data.</text>
</comment>
<dbReference type="EMBL" id="LAZR01009211">
    <property type="protein sequence ID" value="KKM74005.1"/>
    <property type="molecule type" value="Genomic_DNA"/>
</dbReference>
<keyword evidence="1" id="KW-0677">Repeat</keyword>
<name>A0A0F9MBG4_9ZZZZ</name>
<dbReference type="PROSITE" id="PS50293">
    <property type="entry name" value="TPR_REGION"/>
    <property type="match status" value="2"/>
</dbReference>